<feature type="compositionally biased region" description="Polar residues" evidence="1">
    <location>
        <begin position="32"/>
        <end position="44"/>
    </location>
</feature>
<dbReference type="EMBL" id="MTYJ01000048">
    <property type="protein sequence ID" value="OQV18582.1"/>
    <property type="molecule type" value="Genomic_DNA"/>
</dbReference>
<reference evidence="4" key="1">
    <citation type="submission" date="2017-01" db="EMBL/GenBank/DDBJ databases">
        <title>Comparative genomics of anhydrobiosis in the tardigrade Hypsibius dujardini.</title>
        <authorList>
            <person name="Yoshida Y."/>
            <person name="Koutsovoulos G."/>
            <person name="Laetsch D."/>
            <person name="Stevens L."/>
            <person name="Kumar S."/>
            <person name="Horikawa D."/>
            <person name="Ishino K."/>
            <person name="Komine S."/>
            <person name="Tomita M."/>
            <person name="Blaxter M."/>
            <person name="Arakawa K."/>
        </authorList>
    </citation>
    <scope>NUCLEOTIDE SEQUENCE [LARGE SCALE GENOMIC DNA]</scope>
    <source>
        <strain evidence="4">Z151</strain>
    </source>
</reference>
<dbReference type="Proteomes" id="UP000192578">
    <property type="component" value="Unassembled WGS sequence"/>
</dbReference>
<evidence type="ECO:0000313" key="4">
    <source>
        <dbReference type="Proteomes" id="UP000192578"/>
    </source>
</evidence>
<keyword evidence="2" id="KW-0472">Membrane</keyword>
<feature type="compositionally biased region" description="Basic and acidic residues" evidence="1">
    <location>
        <begin position="48"/>
        <end position="59"/>
    </location>
</feature>
<comment type="caution">
    <text evidence="3">The sequence shown here is derived from an EMBL/GenBank/DDBJ whole genome shotgun (WGS) entry which is preliminary data.</text>
</comment>
<keyword evidence="2" id="KW-1133">Transmembrane helix</keyword>
<feature type="transmembrane region" description="Helical" evidence="2">
    <location>
        <begin position="212"/>
        <end position="230"/>
    </location>
</feature>
<gene>
    <name evidence="3" type="ORF">BV898_07408</name>
</gene>
<evidence type="ECO:0000256" key="2">
    <source>
        <dbReference type="SAM" id="Phobius"/>
    </source>
</evidence>
<dbReference type="OrthoDB" id="10221914at2759"/>
<evidence type="ECO:0000313" key="3">
    <source>
        <dbReference type="EMBL" id="OQV18582.1"/>
    </source>
</evidence>
<accession>A0A1W0WTQ8</accession>
<feature type="region of interest" description="Disordered" evidence="1">
    <location>
        <begin position="32"/>
        <end position="75"/>
    </location>
</feature>
<proteinExistence type="predicted"/>
<keyword evidence="2" id="KW-0812">Transmembrane</keyword>
<organism evidence="3 4">
    <name type="scientific">Hypsibius exemplaris</name>
    <name type="common">Freshwater tardigrade</name>
    <dbReference type="NCBI Taxonomy" id="2072580"/>
    <lineage>
        <taxon>Eukaryota</taxon>
        <taxon>Metazoa</taxon>
        <taxon>Ecdysozoa</taxon>
        <taxon>Tardigrada</taxon>
        <taxon>Eutardigrada</taxon>
        <taxon>Parachela</taxon>
        <taxon>Hypsibioidea</taxon>
        <taxon>Hypsibiidae</taxon>
        <taxon>Hypsibius</taxon>
    </lineage>
</organism>
<evidence type="ECO:0000256" key="1">
    <source>
        <dbReference type="SAM" id="MobiDB-lite"/>
    </source>
</evidence>
<dbReference type="AlphaFoldDB" id="A0A1W0WTQ8"/>
<sequence>MDAGESSTLANELILIAGASVNESVMPKVSSYFPSGRSQQQSDVFSEDTDRGTWNEWHRNAPPSSRAKASGKTNKHRTATLELERDFFWKTSATLFADRFQPRVETLPPLPRSVNFLWNSIAGFESWMRQIGLSGFFHCSLAHRPETDRSLHYVLEMIGTFETVLITVRGCLNGGRYVANFGASTWRMLMRIPVVRMAFNIFRWFWRYLKFVGRTGTLVGLFALLCIYVGRAAMPLIRSAIEELGPPNSAPGPKKTVKRTYFAEDSDEVIIATGNEVITGEKLITSSRDSALTEEPSKQRTVVPGKKDLQNWTHFKR</sequence>
<protein>
    <submittedName>
        <fullName evidence="3">Uncharacterized protein</fullName>
    </submittedName>
</protein>
<name>A0A1W0WTQ8_HYPEX</name>
<keyword evidence="4" id="KW-1185">Reference proteome</keyword>